<feature type="compositionally biased region" description="Basic and acidic residues" evidence="1">
    <location>
        <begin position="137"/>
        <end position="156"/>
    </location>
</feature>
<evidence type="ECO:0000256" key="1">
    <source>
        <dbReference type="SAM" id="MobiDB-lite"/>
    </source>
</evidence>
<feature type="transmembrane region" description="Helical" evidence="2">
    <location>
        <begin position="368"/>
        <end position="389"/>
    </location>
</feature>
<dbReference type="AlphaFoldDB" id="A0A4U0WYA8"/>
<organism evidence="3 4">
    <name type="scientific">Friedmanniomyces simplex</name>
    <dbReference type="NCBI Taxonomy" id="329884"/>
    <lineage>
        <taxon>Eukaryota</taxon>
        <taxon>Fungi</taxon>
        <taxon>Dikarya</taxon>
        <taxon>Ascomycota</taxon>
        <taxon>Pezizomycotina</taxon>
        <taxon>Dothideomycetes</taxon>
        <taxon>Dothideomycetidae</taxon>
        <taxon>Mycosphaerellales</taxon>
        <taxon>Teratosphaeriaceae</taxon>
        <taxon>Friedmanniomyces</taxon>
    </lineage>
</organism>
<evidence type="ECO:0000256" key="2">
    <source>
        <dbReference type="SAM" id="Phobius"/>
    </source>
</evidence>
<feature type="compositionally biased region" description="Basic and acidic residues" evidence="1">
    <location>
        <begin position="285"/>
        <end position="296"/>
    </location>
</feature>
<keyword evidence="2" id="KW-0812">Transmembrane</keyword>
<comment type="caution">
    <text evidence="3">The sequence shown here is derived from an EMBL/GenBank/DDBJ whole genome shotgun (WGS) entry which is preliminary data.</text>
</comment>
<evidence type="ECO:0000313" key="4">
    <source>
        <dbReference type="Proteomes" id="UP000309340"/>
    </source>
</evidence>
<dbReference type="OrthoDB" id="10296076at2759"/>
<sequence length="396" mass="41893">MSRYTDAAASCPADIELVNDSVDATSSKPVARHAANGGDLKVSEGTEVVQDNGIGPAAEPAEGVDLNSGVDDTSSSVSTTPAPKARAGERPSPGWRVGKDPWLSPGTEEDGEEHGGEAVMASILVRASTAVFDGRVEAEQEKGNEDEEVPLRREDETVAAGHEGSTAEHAGEMAQGVDVIAPDREASAVAPDEQQCIAADEQTPSPPQVDRRGDEVKTPDQHRPAVPTEQELPAQYKPTASNAQVDEPSAPDQNEATALPDLPPLARGEQSRLDQKITDGALHSPQRDPAEDHAQEDGSEWEDLSHSAPIAPTASAPKARAAHRRRHTRGTVRIAGRRAAAAAAAQMRPQQSARKQARNHHQGEEMRAYAADFVAMVCWLVGLGVVYALCWESGNG</sequence>
<name>A0A4U0WYA8_9PEZI</name>
<dbReference type="Proteomes" id="UP000309340">
    <property type="component" value="Unassembled WGS sequence"/>
</dbReference>
<feature type="compositionally biased region" description="Low complexity" evidence="1">
    <location>
        <begin position="333"/>
        <end position="354"/>
    </location>
</feature>
<keyword evidence="2" id="KW-0472">Membrane</keyword>
<accession>A0A4U0WYA8</accession>
<reference evidence="3 4" key="1">
    <citation type="submission" date="2017-03" db="EMBL/GenBank/DDBJ databases">
        <title>Genomes of endolithic fungi from Antarctica.</title>
        <authorList>
            <person name="Coleine C."/>
            <person name="Masonjones S."/>
            <person name="Stajich J.E."/>
        </authorList>
    </citation>
    <scope>NUCLEOTIDE SEQUENCE [LARGE SCALE GENOMIC DNA]</scope>
    <source>
        <strain evidence="3 4">CCFEE 5184</strain>
    </source>
</reference>
<feature type="region of interest" description="Disordered" evidence="1">
    <location>
        <begin position="25"/>
        <end position="115"/>
    </location>
</feature>
<feature type="compositionally biased region" description="Low complexity" evidence="1">
    <location>
        <begin position="70"/>
        <end position="80"/>
    </location>
</feature>
<gene>
    <name evidence="3" type="ORF">B0A55_09192</name>
</gene>
<feature type="compositionally biased region" description="Basic and acidic residues" evidence="1">
    <location>
        <begin position="209"/>
        <end position="223"/>
    </location>
</feature>
<feature type="region of interest" description="Disordered" evidence="1">
    <location>
        <begin position="137"/>
        <end position="361"/>
    </location>
</feature>
<keyword evidence="2" id="KW-1133">Transmembrane helix</keyword>
<keyword evidence="4" id="KW-1185">Reference proteome</keyword>
<evidence type="ECO:0000313" key="3">
    <source>
        <dbReference type="EMBL" id="TKA67826.1"/>
    </source>
</evidence>
<dbReference type="EMBL" id="NAJQ01000547">
    <property type="protein sequence ID" value="TKA67826.1"/>
    <property type="molecule type" value="Genomic_DNA"/>
</dbReference>
<feature type="compositionally biased region" description="Basic residues" evidence="1">
    <location>
        <begin position="320"/>
        <end position="330"/>
    </location>
</feature>
<protein>
    <submittedName>
        <fullName evidence="3">Uncharacterized protein</fullName>
    </submittedName>
</protein>
<proteinExistence type="predicted"/>